<dbReference type="Proteomes" id="UP000583800">
    <property type="component" value="Unassembled WGS sequence"/>
</dbReference>
<evidence type="ECO:0000313" key="3">
    <source>
        <dbReference type="Proteomes" id="UP000583800"/>
    </source>
</evidence>
<accession>A0A7X0EXL9</accession>
<name>A0A7X0EXL9_9ACTN</name>
<organism evidence="2 3">
    <name type="scientific">Nonomuraea muscovyensis</name>
    <dbReference type="NCBI Taxonomy" id="1124761"/>
    <lineage>
        <taxon>Bacteria</taxon>
        <taxon>Bacillati</taxon>
        <taxon>Actinomycetota</taxon>
        <taxon>Actinomycetes</taxon>
        <taxon>Streptosporangiales</taxon>
        <taxon>Streptosporangiaceae</taxon>
        <taxon>Nonomuraea</taxon>
    </lineage>
</organism>
<dbReference type="InterPro" id="IPR041657">
    <property type="entry name" value="HTH_17"/>
</dbReference>
<keyword evidence="3" id="KW-1185">Reference proteome</keyword>
<protein>
    <submittedName>
        <fullName evidence="2">Excisionase family DNA binding protein</fullName>
    </submittedName>
</protein>
<comment type="caution">
    <text evidence="2">The sequence shown here is derived from an EMBL/GenBank/DDBJ whole genome shotgun (WGS) entry which is preliminary data.</text>
</comment>
<dbReference type="InterPro" id="IPR009061">
    <property type="entry name" value="DNA-bd_dom_put_sf"/>
</dbReference>
<evidence type="ECO:0000259" key="1">
    <source>
        <dbReference type="Pfam" id="PF12728"/>
    </source>
</evidence>
<proteinExistence type="predicted"/>
<dbReference type="InterPro" id="IPR010093">
    <property type="entry name" value="SinI_DNA-bd"/>
</dbReference>
<feature type="domain" description="Helix-turn-helix" evidence="1">
    <location>
        <begin position="5"/>
        <end position="53"/>
    </location>
</feature>
<dbReference type="Pfam" id="PF12728">
    <property type="entry name" value="HTH_17"/>
    <property type="match status" value="1"/>
</dbReference>
<dbReference type="GO" id="GO:0003677">
    <property type="term" value="F:DNA binding"/>
    <property type="evidence" value="ECO:0007669"/>
    <property type="project" value="InterPro"/>
</dbReference>
<dbReference type="AlphaFoldDB" id="A0A7X0EXL9"/>
<dbReference type="RefSeq" id="WP_185083440.1">
    <property type="nucleotide sequence ID" value="NZ_JACHJB010000001.1"/>
</dbReference>
<sequence length="61" mass="6583">MTRLLLTVPEAAEALAVSRAKLYQLMASGALAYVQIGRSRRIRVSDLEAFIAALAHREAAA</sequence>
<gene>
    <name evidence="2" type="ORF">FHU36_002008</name>
</gene>
<evidence type="ECO:0000313" key="2">
    <source>
        <dbReference type="EMBL" id="MBB6345499.1"/>
    </source>
</evidence>
<reference evidence="2 3" key="1">
    <citation type="submission" date="2020-08" db="EMBL/GenBank/DDBJ databases">
        <title>Sequencing the genomes of 1000 actinobacteria strains.</title>
        <authorList>
            <person name="Klenk H.-P."/>
        </authorList>
    </citation>
    <scope>NUCLEOTIDE SEQUENCE [LARGE SCALE GENOMIC DNA]</scope>
    <source>
        <strain evidence="2 3">DSM 45913</strain>
    </source>
</reference>
<dbReference type="NCBIfam" id="TIGR01764">
    <property type="entry name" value="excise"/>
    <property type="match status" value="1"/>
</dbReference>
<dbReference type="EMBL" id="JACHJB010000001">
    <property type="protein sequence ID" value="MBB6345499.1"/>
    <property type="molecule type" value="Genomic_DNA"/>
</dbReference>
<dbReference type="SUPFAM" id="SSF46955">
    <property type="entry name" value="Putative DNA-binding domain"/>
    <property type="match status" value="1"/>
</dbReference>